<reference evidence="3" key="2">
    <citation type="submission" date="2024-04" db="EMBL/GenBank/DDBJ databases">
        <authorList>
            <person name="Chen Y."/>
            <person name="Shah S."/>
            <person name="Dougan E. K."/>
            <person name="Thang M."/>
            <person name="Chan C."/>
        </authorList>
    </citation>
    <scope>NUCLEOTIDE SEQUENCE [LARGE SCALE GENOMIC DNA]</scope>
</reference>
<protein>
    <submittedName>
        <fullName evidence="2">Uncharacterized protein</fullName>
    </submittedName>
</protein>
<evidence type="ECO:0000256" key="1">
    <source>
        <dbReference type="SAM" id="MobiDB-lite"/>
    </source>
</evidence>
<dbReference type="AlphaFoldDB" id="A0A9P1DM16"/>
<dbReference type="EMBL" id="CAMXCT030005101">
    <property type="protein sequence ID" value="CAL4798701.1"/>
    <property type="molecule type" value="Genomic_DNA"/>
</dbReference>
<organism evidence="2">
    <name type="scientific">Cladocopium goreaui</name>
    <dbReference type="NCBI Taxonomy" id="2562237"/>
    <lineage>
        <taxon>Eukaryota</taxon>
        <taxon>Sar</taxon>
        <taxon>Alveolata</taxon>
        <taxon>Dinophyceae</taxon>
        <taxon>Suessiales</taxon>
        <taxon>Symbiodiniaceae</taxon>
        <taxon>Cladocopium</taxon>
    </lineage>
</organism>
<comment type="caution">
    <text evidence="2">The sequence shown here is derived from an EMBL/GenBank/DDBJ whole genome shotgun (WGS) entry which is preliminary data.</text>
</comment>
<keyword evidence="4" id="KW-1185">Reference proteome</keyword>
<dbReference type="OrthoDB" id="10301280at2759"/>
<name>A0A9P1DM16_9DINO</name>
<dbReference type="EMBL" id="CAMXCT020005101">
    <property type="protein sequence ID" value="CAL1164764.1"/>
    <property type="molecule type" value="Genomic_DNA"/>
</dbReference>
<evidence type="ECO:0000313" key="4">
    <source>
        <dbReference type="Proteomes" id="UP001152797"/>
    </source>
</evidence>
<dbReference type="Proteomes" id="UP001152797">
    <property type="component" value="Unassembled WGS sequence"/>
</dbReference>
<gene>
    <name evidence="2" type="ORF">C1SCF055_LOCUS36559</name>
</gene>
<reference evidence="2" key="1">
    <citation type="submission" date="2022-10" db="EMBL/GenBank/DDBJ databases">
        <authorList>
            <person name="Chen Y."/>
            <person name="Dougan E. K."/>
            <person name="Chan C."/>
            <person name="Rhodes N."/>
            <person name="Thang M."/>
        </authorList>
    </citation>
    <scope>NUCLEOTIDE SEQUENCE</scope>
</reference>
<evidence type="ECO:0000313" key="2">
    <source>
        <dbReference type="EMBL" id="CAI4011389.1"/>
    </source>
</evidence>
<evidence type="ECO:0000313" key="3">
    <source>
        <dbReference type="EMBL" id="CAL1164764.1"/>
    </source>
</evidence>
<accession>A0A9P1DM16</accession>
<feature type="compositionally biased region" description="Polar residues" evidence="1">
    <location>
        <begin position="10"/>
        <end position="24"/>
    </location>
</feature>
<feature type="region of interest" description="Disordered" evidence="1">
    <location>
        <begin position="1"/>
        <end position="26"/>
    </location>
</feature>
<dbReference type="EMBL" id="CAMXCT010005101">
    <property type="protein sequence ID" value="CAI4011389.1"/>
    <property type="molecule type" value="Genomic_DNA"/>
</dbReference>
<proteinExistence type="predicted"/>
<sequence>MIQPAFVGSSLVQAPSRPAQSPLTSRPLAAGSQRVSTWWQAASGALCSIALAAFGRRSRARGRIQMKAKMSKFEDEDGPDHFFRRQQPKVRPGWNRYTSPSPVRMSNSVTFFFPNKDYRDTENQGFVNPKLYKRIMPDKKMIARARRTKKRAWRKLSNRLQNEWRFRRYPRNESGKVTAGVFNSRRRPTYVDLKKCTAERMLSWIHVSSEEFTERSQGTAVFESDDLQCQGIPVEKGVHLAPDLEKGGSPTRSELPPLEAIDDRPEIEFQPLDILGFYKTADEWKASDGVAKRQLERKEPPDHVRLEDVAGQMNFLMMDKAARGSSCVAGSCTGKGQEVLRKFQECPQDLWLSAEELIDRFVNGIHRPAPLTINFDADRWVKVAEENPGAAQSFTTNVQNLWQVAMLPHPPLEESRTKRDQQVYSYANERYDTEKWFFGFTRAPEELSSAMERPVSAAPGVFGGAKNGNALQSVYGYSALFLAPHVWNRSTIIGKDLKVAFSDLGQPKDYDATFPKLTPWKHRPEPKVTDPILQIPHLEAAGGLRYLGTFDNPVAALKTVSCYEFARWAELLEGKESTTGFDYLEVSIFGGVTFAH</sequence>